<comment type="caution">
    <text evidence="1">The sequence shown here is derived from an EMBL/GenBank/DDBJ whole genome shotgun (WGS) entry which is preliminary data.</text>
</comment>
<evidence type="ECO:0000313" key="1">
    <source>
        <dbReference type="EMBL" id="KLU01794.1"/>
    </source>
</evidence>
<keyword evidence="2" id="KW-1185">Reference proteome</keyword>
<name>A0A0J1E8J7_RHOIS</name>
<protein>
    <submittedName>
        <fullName evidence="1">Uncharacterized protein</fullName>
    </submittedName>
</protein>
<evidence type="ECO:0000313" key="2">
    <source>
        <dbReference type="Proteomes" id="UP000036367"/>
    </source>
</evidence>
<dbReference type="Proteomes" id="UP000036367">
    <property type="component" value="Unassembled WGS sequence"/>
</dbReference>
<dbReference type="STRING" id="595434.RISK_005978"/>
<dbReference type="PATRIC" id="fig|595434.4.peg.5678"/>
<reference evidence="1" key="1">
    <citation type="submission" date="2015-05" db="EMBL/GenBank/DDBJ databases">
        <title>Permanent draft genome of Rhodopirellula islandicus K833.</title>
        <authorList>
            <person name="Kizina J."/>
            <person name="Richter M."/>
            <person name="Glockner F.O."/>
            <person name="Harder J."/>
        </authorList>
    </citation>
    <scope>NUCLEOTIDE SEQUENCE [LARGE SCALE GENOMIC DNA]</scope>
    <source>
        <strain evidence="1">K833</strain>
    </source>
</reference>
<accession>A0A0J1E8J7</accession>
<gene>
    <name evidence="1" type="ORF">RISK_005978</name>
</gene>
<dbReference type="AlphaFoldDB" id="A0A0J1E8J7"/>
<dbReference type="EMBL" id="LECT01000048">
    <property type="protein sequence ID" value="KLU01794.1"/>
    <property type="molecule type" value="Genomic_DNA"/>
</dbReference>
<sequence>MRLFYNRLTHPTHMRQWLGWTCVPWFTRGERYTGPQRRF</sequence>
<proteinExistence type="predicted"/>
<organism evidence="1 2">
    <name type="scientific">Rhodopirellula islandica</name>
    <dbReference type="NCBI Taxonomy" id="595434"/>
    <lineage>
        <taxon>Bacteria</taxon>
        <taxon>Pseudomonadati</taxon>
        <taxon>Planctomycetota</taxon>
        <taxon>Planctomycetia</taxon>
        <taxon>Pirellulales</taxon>
        <taxon>Pirellulaceae</taxon>
        <taxon>Rhodopirellula</taxon>
    </lineage>
</organism>